<keyword evidence="3" id="KW-1185">Reference proteome</keyword>
<dbReference type="OrthoDB" id="6518890at2"/>
<accession>C7E4S2</accession>
<reference evidence="2 3" key="2">
    <citation type="submission" date="2016-10" db="EMBL/GenBank/DDBJ databases">
        <title>Complete Genome Assembly of Pantoea stewartii subsp. stewartii DC283, a Corn Pathogen.</title>
        <authorList>
            <person name="Duong D.A."/>
            <person name="Stevens A.M."/>
            <person name="Jensen R.V."/>
        </authorList>
    </citation>
    <scope>NUCLEOTIDE SEQUENCE [LARGE SCALE GENOMIC DNA]</scope>
    <source>
        <strain evidence="2 3">DC283</strain>
        <plasmid evidence="2 3">pDSJ08</plasmid>
    </source>
</reference>
<evidence type="ECO:0000313" key="3">
    <source>
        <dbReference type="Proteomes" id="UP000192380"/>
    </source>
</evidence>
<name>C7E4S2_PANSE</name>
<dbReference type="Proteomes" id="UP000192380">
    <property type="component" value="Plasmid pDSJ08"/>
</dbReference>
<dbReference type="KEGG" id="pstw:DSJ_24070"/>
<dbReference type="AlphaFoldDB" id="C7E4S2"/>
<evidence type="ECO:0000313" key="2">
    <source>
        <dbReference type="EMBL" id="ARF52323.1"/>
    </source>
</evidence>
<geneLocation type="plasmid" evidence="2 3">
    <name>pDSJ08</name>
</geneLocation>
<reference evidence="1" key="1">
    <citation type="submission" date="2009-06" db="EMBL/GenBank/DDBJ databases">
        <authorList>
            <person name="Perna N.T."/>
        </authorList>
    </citation>
    <scope>NUCLEOTIDE SEQUENCE</scope>
    <source>
        <strain evidence="1">DC283</strain>
    </source>
</reference>
<dbReference type="RefSeq" id="WP_044243273.1">
    <property type="nucleotide sequence ID" value="NZ_AHIE01000039.1"/>
</dbReference>
<organism evidence="1">
    <name type="scientific">Pantoea stewartii subsp. stewartii DC283</name>
    <dbReference type="NCBI Taxonomy" id="660596"/>
    <lineage>
        <taxon>Bacteria</taxon>
        <taxon>Pseudomonadati</taxon>
        <taxon>Pseudomonadota</taxon>
        <taxon>Gammaproteobacteria</taxon>
        <taxon>Enterobacterales</taxon>
        <taxon>Erwiniaceae</taxon>
        <taxon>Pantoea</taxon>
    </lineage>
</organism>
<evidence type="ECO:0000313" key="1">
    <source>
        <dbReference type="EMBL" id="ACT68019.1"/>
    </source>
</evidence>
<dbReference type="Pfam" id="PF09482">
    <property type="entry name" value="OrgA_MxiK"/>
    <property type="match status" value="1"/>
</dbReference>
<dbReference type="InterPro" id="IPR013388">
    <property type="entry name" value="T3SS_OrgA/MxiK"/>
</dbReference>
<proteinExistence type="predicted"/>
<keyword evidence="2" id="KW-0614">Plasmid</keyword>
<gene>
    <name evidence="1" type="primary">psa3</name>
    <name evidence="2" type="ORF">DSJ_24070</name>
</gene>
<sequence length="185" mass="20755">MRAHDQHMMSILYAPAGYAHMSHLPQALASGEIDCPKLRNLWFLRQGKLSHLPPAWQSDNETLLQMLSCWHLIPETAHLIGGYLMRSHLLKRAALLMSDPRLLAFISLPMPHRIALDPGDQNSMATTSCGLAFILSQFPGLPQALRQRLLLSFPAGMSIEPLPAGKTLNHINLLRMALTYAKHYY</sequence>
<dbReference type="EMBL" id="GQ249669">
    <property type="protein sequence ID" value="ACT68019.1"/>
    <property type="molecule type" value="Genomic_DNA"/>
</dbReference>
<dbReference type="EMBL" id="CP017589">
    <property type="protein sequence ID" value="ARF52323.1"/>
    <property type="molecule type" value="Genomic_DNA"/>
</dbReference>
<protein>
    <submittedName>
        <fullName evidence="1">Oxygen-regulated invasion protein</fullName>
    </submittedName>
    <submittedName>
        <fullName evidence="2">Type III secretion protein</fullName>
    </submittedName>
</protein>